<organism evidence="1 2">
    <name type="scientific">Ixodes persulcatus</name>
    <name type="common">Taiga tick</name>
    <dbReference type="NCBI Taxonomy" id="34615"/>
    <lineage>
        <taxon>Eukaryota</taxon>
        <taxon>Metazoa</taxon>
        <taxon>Ecdysozoa</taxon>
        <taxon>Arthropoda</taxon>
        <taxon>Chelicerata</taxon>
        <taxon>Arachnida</taxon>
        <taxon>Acari</taxon>
        <taxon>Parasitiformes</taxon>
        <taxon>Ixodida</taxon>
        <taxon>Ixodoidea</taxon>
        <taxon>Ixodidae</taxon>
        <taxon>Ixodinae</taxon>
        <taxon>Ixodes</taxon>
    </lineage>
</organism>
<name>A0AC60QZM2_IXOPE</name>
<accession>A0AC60QZM2</accession>
<comment type="caution">
    <text evidence="1">The sequence shown here is derived from an EMBL/GenBank/DDBJ whole genome shotgun (WGS) entry which is preliminary data.</text>
</comment>
<sequence>MMVTKAVVAMMESRAVVPKLWGGGMSDAPADKIVAGVVGTLAVAETRRCKALTELRICIERYYHCLVVGHVEQEPFYVGELIAYIVIGVIGVIVSSLCVRGAYTDQRHYILPYLVFDFMILVVQAILAIWLIFVVIVNGATQDLLVVCFRVLWLFLWSYFFVVVLSFYKQLANAANKPGIRMVPAAHSVSPGTYIPHRSYSPAAPEPQYYSDSMTLV</sequence>
<reference evidence="1 2" key="1">
    <citation type="journal article" date="2020" name="Cell">
        <title>Large-Scale Comparative Analyses of Tick Genomes Elucidate Their Genetic Diversity and Vector Capacities.</title>
        <authorList>
            <consortium name="Tick Genome and Microbiome Consortium (TIGMIC)"/>
            <person name="Jia N."/>
            <person name="Wang J."/>
            <person name="Shi W."/>
            <person name="Du L."/>
            <person name="Sun Y."/>
            <person name="Zhan W."/>
            <person name="Jiang J.F."/>
            <person name="Wang Q."/>
            <person name="Zhang B."/>
            <person name="Ji P."/>
            <person name="Bell-Sakyi L."/>
            <person name="Cui X.M."/>
            <person name="Yuan T.T."/>
            <person name="Jiang B.G."/>
            <person name="Yang W.F."/>
            <person name="Lam T.T."/>
            <person name="Chang Q.C."/>
            <person name="Ding S.J."/>
            <person name="Wang X.J."/>
            <person name="Zhu J.G."/>
            <person name="Ruan X.D."/>
            <person name="Zhao L."/>
            <person name="Wei J.T."/>
            <person name="Ye R.Z."/>
            <person name="Que T.C."/>
            <person name="Du C.H."/>
            <person name="Zhou Y.H."/>
            <person name="Cheng J.X."/>
            <person name="Dai P.F."/>
            <person name="Guo W.B."/>
            <person name="Han X.H."/>
            <person name="Huang E.J."/>
            <person name="Li L.F."/>
            <person name="Wei W."/>
            <person name="Gao Y.C."/>
            <person name="Liu J.Z."/>
            <person name="Shao H.Z."/>
            <person name="Wang X."/>
            <person name="Wang C.C."/>
            <person name="Yang T.C."/>
            <person name="Huo Q.B."/>
            <person name="Li W."/>
            <person name="Chen H.Y."/>
            <person name="Chen S.E."/>
            <person name="Zhou L.G."/>
            <person name="Ni X.B."/>
            <person name="Tian J.H."/>
            <person name="Sheng Y."/>
            <person name="Liu T."/>
            <person name="Pan Y.S."/>
            <person name="Xia L.Y."/>
            <person name="Li J."/>
            <person name="Zhao F."/>
            <person name="Cao W.C."/>
        </authorList>
    </citation>
    <scope>NUCLEOTIDE SEQUENCE [LARGE SCALE GENOMIC DNA]</scope>
    <source>
        <strain evidence="1">Iper-2018</strain>
    </source>
</reference>
<dbReference type="Proteomes" id="UP000805193">
    <property type="component" value="Unassembled WGS sequence"/>
</dbReference>
<dbReference type="EMBL" id="JABSTQ010002772">
    <property type="protein sequence ID" value="KAG0443876.1"/>
    <property type="molecule type" value="Genomic_DNA"/>
</dbReference>
<proteinExistence type="predicted"/>
<evidence type="ECO:0000313" key="1">
    <source>
        <dbReference type="EMBL" id="KAG0443876.1"/>
    </source>
</evidence>
<protein>
    <submittedName>
        <fullName evidence="1">Uncharacterized protein</fullName>
    </submittedName>
</protein>
<gene>
    <name evidence="1" type="ORF">HPB47_014429</name>
</gene>
<keyword evidence="2" id="KW-1185">Reference proteome</keyword>
<evidence type="ECO:0000313" key="2">
    <source>
        <dbReference type="Proteomes" id="UP000805193"/>
    </source>
</evidence>